<dbReference type="AlphaFoldDB" id="A0A345XS65"/>
<dbReference type="InterPro" id="IPR011009">
    <property type="entry name" value="Kinase-like_dom_sf"/>
</dbReference>
<keyword evidence="1" id="KW-0808">Transferase</keyword>
<gene>
    <name evidence="1" type="ORF">DVA86_19365</name>
</gene>
<dbReference type="KEGG" id="sarm:DVA86_19365"/>
<name>A0A345XS65_9ACTN</name>
<reference evidence="1 2" key="1">
    <citation type="submission" date="2018-07" db="EMBL/GenBank/DDBJ databases">
        <title>Draft genome of the type strain Streptomyces armeniacus ATCC 15676.</title>
        <authorList>
            <person name="Labana P."/>
            <person name="Gosse J.T."/>
            <person name="Boddy C.N."/>
        </authorList>
    </citation>
    <scope>NUCLEOTIDE SEQUENCE [LARGE SCALE GENOMIC DNA]</scope>
    <source>
        <strain evidence="1 2">ATCC 15676</strain>
    </source>
</reference>
<sequence>MRTDFEDLPAPVLAAVEARTGPILKAEPVSQGFNSEIGAHVSTESGTCFVKGLRADHKRVWTQRREAEVNPFLRGIAPALLWRIEEAGWDLLAFESLEGRHADYSPDSPDLPKAAELLRCLGEIGCPDIELRRAEQRMGRYVNHASDLDHFAGQSLLHTDLNNANVLVDATTAYLVDWAWATRGAAWLDAGYWVVWLIAAGGHEPAEAEQWAAEVPAWRSAPAAGVTAFAQATANLWEEIAGEDWDPWTARMVNGSRRWAEYRKSV</sequence>
<dbReference type="SUPFAM" id="SSF56112">
    <property type="entry name" value="Protein kinase-like (PK-like)"/>
    <property type="match status" value="1"/>
</dbReference>
<accession>A0A345XS65</accession>
<dbReference type="EMBL" id="CP031320">
    <property type="protein sequence ID" value="AXK34481.1"/>
    <property type="molecule type" value="Genomic_DNA"/>
</dbReference>
<proteinExistence type="predicted"/>
<keyword evidence="2" id="KW-1185">Reference proteome</keyword>
<evidence type="ECO:0000313" key="2">
    <source>
        <dbReference type="Proteomes" id="UP000254425"/>
    </source>
</evidence>
<organism evidence="1 2">
    <name type="scientific">Streptomyces armeniacus</name>
    <dbReference type="NCBI Taxonomy" id="83291"/>
    <lineage>
        <taxon>Bacteria</taxon>
        <taxon>Bacillati</taxon>
        <taxon>Actinomycetota</taxon>
        <taxon>Actinomycetes</taxon>
        <taxon>Kitasatosporales</taxon>
        <taxon>Streptomycetaceae</taxon>
        <taxon>Streptomyces</taxon>
    </lineage>
</organism>
<evidence type="ECO:0000313" key="1">
    <source>
        <dbReference type="EMBL" id="AXK34481.1"/>
    </source>
</evidence>
<dbReference type="Proteomes" id="UP000254425">
    <property type="component" value="Chromosome"/>
</dbReference>
<dbReference type="GO" id="GO:0016740">
    <property type="term" value="F:transferase activity"/>
    <property type="evidence" value="ECO:0007669"/>
    <property type="project" value="UniProtKB-KW"/>
</dbReference>
<protein>
    <submittedName>
        <fullName evidence="1">Aminoglycoside phosphotransferase</fullName>
    </submittedName>
</protein>
<dbReference type="Gene3D" id="3.90.1200.10">
    <property type="match status" value="1"/>
</dbReference>